<reference evidence="1" key="1">
    <citation type="submission" date="2014-11" db="EMBL/GenBank/DDBJ databases">
        <authorList>
            <person name="Amaro Gonzalez C."/>
        </authorList>
    </citation>
    <scope>NUCLEOTIDE SEQUENCE</scope>
</reference>
<dbReference type="EMBL" id="GBXM01021691">
    <property type="protein sequence ID" value="JAH86886.1"/>
    <property type="molecule type" value="Transcribed_RNA"/>
</dbReference>
<evidence type="ECO:0000313" key="1">
    <source>
        <dbReference type="EMBL" id="JAH86886.1"/>
    </source>
</evidence>
<reference evidence="1" key="2">
    <citation type="journal article" date="2015" name="Fish Shellfish Immunol.">
        <title>Early steps in the European eel (Anguilla anguilla)-Vibrio vulnificus interaction in the gills: Role of the RtxA13 toxin.</title>
        <authorList>
            <person name="Callol A."/>
            <person name="Pajuelo D."/>
            <person name="Ebbesson L."/>
            <person name="Teles M."/>
            <person name="MacKenzie S."/>
            <person name="Amaro C."/>
        </authorList>
    </citation>
    <scope>NUCLEOTIDE SEQUENCE</scope>
</reference>
<dbReference type="AlphaFoldDB" id="A0A0E9W9C3"/>
<name>A0A0E9W9C3_ANGAN</name>
<organism evidence="1">
    <name type="scientific">Anguilla anguilla</name>
    <name type="common">European freshwater eel</name>
    <name type="synonym">Muraena anguilla</name>
    <dbReference type="NCBI Taxonomy" id="7936"/>
    <lineage>
        <taxon>Eukaryota</taxon>
        <taxon>Metazoa</taxon>
        <taxon>Chordata</taxon>
        <taxon>Craniata</taxon>
        <taxon>Vertebrata</taxon>
        <taxon>Euteleostomi</taxon>
        <taxon>Actinopterygii</taxon>
        <taxon>Neopterygii</taxon>
        <taxon>Teleostei</taxon>
        <taxon>Anguilliformes</taxon>
        <taxon>Anguillidae</taxon>
        <taxon>Anguilla</taxon>
    </lineage>
</organism>
<accession>A0A0E9W9C3</accession>
<protein>
    <submittedName>
        <fullName evidence="1">Uncharacterized protein</fullName>
    </submittedName>
</protein>
<proteinExistence type="predicted"/>
<sequence length="74" mass="8480">MSVCQNLKRYLQEIAWASSPQYHRVVSTTDKHGRLVIRGQSSFPLHNILMNCIIGLSMQRNIPCELLYMSSVSK</sequence>